<accession>M4QRG6</accession>
<dbReference type="RefSeq" id="YP_007674908.1">
    <property type="nucleotide sequence ID" value="NC_020853.1"/>
</dbReference>
<dbReference type="GeneID" id="15011480"/>
<keyword evidence="2" id="KW-1185">Reference proteome</keyword>
<protein>
    <submittedName>
        <fullName evidence="1">Uncharacterized protein</fullName>
    </submittedName>
</protein>
<proteinExistence type="predicted"/>
<evidence type="ECO:0000313" key="2">
    <source>
        <dbReference type="Proteomes" id="UP000201389"/>
    </source>
</evidence>
<dbReference type="KEGG" id="vg:15011480"/>
<evidence type="ECO:0000313" key="1">
    <source>
        <dbReference type="EMBL" id="AGH31448.1"/>
    </source>
</evidence>
<sequence>MTENRLDEVLLERLPDEFANATKTRLIEKDLAVEMGMSRQGINLWFQKNQIPLDKIERLMSIKGCKLTLTDLTPFCEDLKVFIALWKKFPTRHGK</sequence>
<name>M4QRG6_9CAUD</name>
<dbReference type="EMBL" id="HQ632859">
    <property type="protein sequence ID" value="AGH31448.1"/>
    <property type="molecule type" value="Genomic_DNA"/>
</dbReference>
<dbReference type="Proteomes" id="UP000201389">
    <property type="component" value="Segment"/>
</dbReference>
<organism evidence="1 2">
    <name type="scientific">Loktanella phage pCB2051-A</name>
    <dbReference type="NCBI Taxonomy" id="754044"/>
    <lineage>
        <taxon>Viruses</taxon>
        <taxon>Duplodnaviria</taxon>
        <taxon>Heunggongvirae</taxon>
        <taxon>Uroviricota</taxon>
        <taxon>Caudoviricetes</taxon>
        <taxon>Casjensviridae</taxon>
        <taxon>Broinstvirus</taxon>
        <taxon>Broinstvirus pCB2051A</taxon>
    </lineage>
</organism>
<gene>
    <name evidence="1" type="ORF">LOKG_00011</name>
</gene>
<reference evidence="1 2" key="1">
    <citation type="submission" date="2010-10" db="EMBL/GenBank/DDBJ databases">
        <title>The Genome Sequence of Loktanella phage pCB2051-A.</title>
        <authorList>
            <consortium name="The Broad Institute Genome Sequencing Platform"/>
            <person name="Henn M.R."/>
            <person name="Buchan A."/>
            <person name="Levin J."/>
            <person name="Malboeuf C."/>
            <person name="Casali M."/>
            <person name="Russ C."/>
            <person name="Lennon N."/>
            <person name="Chapman S.B."/>
            <person name="Erlich R."/>
            <person name="Young S.K."/>
            <person name="Yandava C."/>
            <person name="Zeng Q."/>
            <person name="Alvarado L."/>
            <person name="Anderson S."/>
            <person name="Berlin A."/>
            <person name="Chen Z."/>
            <person name="Freedman E."/>
            <person name="Gellesch M."/>
            <person name="Goldberg J."/>
            <person name="Green L."/>
            <person name="Griggs A."/>
            <person name="Gujja S."/>
            <person name="Heilman E.R."/>
            <person name="Heiman D."/>
            <person name="Hollinger A."/>
            <person name="Howarth C."/>
            <person name="Larson L."/>
            <person name="Mehta T."/>
            <person name="Pearson M."/>
            <person name="Roberts A."/>
            <person name="Ryan E."/>
            <person name="Saif S."/>
            <person name="Shea T."/>
            <person name="Shenoy N."/>
            <person name="Sisk P."/>
            <person name="Stolte C."/>
            <person name="Sykes S."/>
            <person name="White J."/>
            <person name="Haas B."/>
            <person name="Nusbaum C."/>
            <person name="Birren B."/>
        </authorList>
    </citation>
    <scope>NUCLEOTIDE SEQUENCE [LARGE SCALE GENOMIC DNA]</scope>
    <source>
        <strain evidence="2">pCB2051-A</strain>
    </source>
</reference>